<dbReference type="RefSeq" id="WP_123899352.1">
    <property type="nucleotide sequence ID" value="NZ_RPFJ01000118.1"/>
</dbReference>
<proteinExistence type="predicted"/>
<gene>
    <name evidence="1" type="ORF">EGM88_15790</name>
</gene>
<accession>A0A3N4N0C0</accession>
<sequence length="236" mass="28354">MRKTLYILVFLILSSFQYSNENIDLEKKIMSDIFFEILKQIIPPPPPPSPPNPGYFQRFKAKDGTYYYADVTDRPIPKKSDKRLILIVDSIQEISDNETQIIREKMNIKLNKYSEGDLIWKYEKEHKSEIKFYRNLENINLNYKIDLKSFNHSKLFKFDYSSKYPPENLIWEWKKENNSNLIACIKFSKIIFNKDKNYGFLITQINYGNEDDRKVIFIIKKDVDRWIIVDKFFQIS</sequence>
<comment type="caution">
    <text evidence="1">The sequence shown here is derived from an EMBL/GenBank/DDBJ whole genome shotgun (WGS) entry which is preliminary data.</text>
</comment>
<name>A0A3N4N0C0_9FLAO</name>
<dbReference type="AlphaFoldDB" id="A0A3N4N0C0"/>
<dbReference type="Proteomes" id="UP000270856">
    <property type="component" value="Unassembled WGS sequence"/>
</dbReference>
<organism evidence="1 2">
    <name type="scientific">Aureibaculum marinum</name>
    <dbReference type="NCBI Taxonomy" id="2487930"/>
    <lineage>
        <taxon>Bacteria</taxon>
        <taxon>Pseudomonadati</taxon>
        <taxon>Bacteroidota</taxon>
        <taxon>Flavobacteriia</taxon>
        <taxon>Flavobacteriales</taxon>
        <taxon>Flavobacteriaceae</taxon>
        <taxon>Aureibaculum</taxon>
    </lineage>
</organism>
<evidence type="ECO:0000313" key="2">
    <source>
        <dbReference type="Proteomes" id="UP000270856"/>
    </source>
</evidence>
<keyword evidence="2" id="KW-1185">Reference proteome</keyword>
<evidence type="ECO:0000313" key="1">
    <source>
        <dbReference type="EMBL" id="RPD89704.1"/>
    </source>
</evidence>
<protein>
    <submittedName>
        <fullName evidence="1">Uncharacterized protein</fullName>
    </submittedName>
</protein>
<dbReference type="EMBL" id="RPFJ01000118">
    <property type="protein sequence ID" value="RPD89704.1"/>
    <property type="molecule type" value="Genomic_DNA"/>
</dbReference>
<reference evidence="1 2" key="1">
    <citation type="submission" date="2018-11" db="EMBL/GenBank/DDBJ databases">
        <title>Aureibaculum marinum gen. nov., sp. nov., a member of the family Flavobacteriaceae isolated from the Bohai Sea.</title>
        <authorList>
            <person name="Ji X."/>
        </authorList>
    </citation>
    <scope>NUCLEOTIDE SEQUENCE [LARGE SCALE GENOMIC DNA]</scope>
    <source>
        <strain evidence="1 2">BH-SD17</strain>
    </source>
</reference>